<feature type="compositionally biased region" description="Low complexity" evidence="1">
    <location>
        <begin position="274"/>
        <end position="290"/>
    </location>
</feature>
<keyword evidence="3" id="KW-1185">Reference proteome</keyword>
<dbReference type="AlphaFoldDB" id="E9AS57"/>
<accession>E9AS57</accession>
<feature type="compositionally biased region" description="Low complexity" evidence="1">
    <location>
        <begin position="255"/>
        <end position="264"/>
    </location>
</feature>
<evidence type="ECO:0000313" key="2">
    <source>
        <dbReference type="EMBL" id="CBZ25778.1"/>
    </source>
</evidence>
<reference evidence="2 3" key="1">
    <citation type="journal article" date="2011" name="Genome Res.">
        <title>Chromosome and gene copy number variation allow major structural change between species and strains of Leishmania.</title>
        <authorList>
            <person name="Rogers M.B."/>
            <person name="Hilley J.D."/>
            <person name="Dickens N.J."/>
            <person name="Wilkes J."/>
            <person name="Bates P.A."/>
            <person name="Depledge D.P."/>
            <person name="Harris D."/>
            <person name="Her Y."/>
            <person name="Herzyk P."/>
            <person name="Imamura H."/>
            <person name="Otto T.D."/>
            <person name="Sanders M."/>
            <person name="Seeger K."/>
            <person name="Dujardin J.C."/>
            <person name="Berriman M."/>
            <person name="Smith D.F."/>
            <person name="Hertz-Fowler C."/>
            <person name="Mottram J.C."/>
        </authorList>
    </citation>
    <scope>NUCLEOTIDE SEQUENCE [LARGE SCALE GENOMIC DNA]</scope>
    <source>
        <strain evidence="2 3">MHOM/GT/2001/U1103</strain>
    </source>
</reference>
<feature type="region of interest" description="Disordered" evidence="1">
    <location>
        <begin position="244"/>
        <end position="334"/>
    </location>
</feature>
<dbReference type="PhylomeDB" id="E9AS57"/>
<feature type="compositionally biased region" description="Low complexity" evidence="1">
    <location>
        <begin position="49"/>
        <end position="62"/>
    </location>
</feature>
<evidence type="ECO:0000256" key="1">
    <source>
        <dbReference type="SAM" id="MobiDB-lite"/>
    </source>
</evidence>
<organism evidence="2 3">
    <name type="scientific">Leishmania mexicana (strain MHOM/GT/2001/U1103)</name>
    <dbReference type="NCBI Taxonomy" id="929439"/>
    <lineage>
        <taxon>Eukaryota</taxon>
        <taxon>Discoba</taxon>
        <taxon>Euglenozoa</taxon>
        <taxon>Kinetoplastea</taxon>
        <taxon>Metakinetoplastina</taxon>
        <taxon>Trypanosomatida</taxon>
        <taxon>Trypanosomatidae</taxon>
        <taxon>Leishmaniinae</taxon>
        <taxon>Leishmania</taxon>
    </lineage>
</organism>
<dbReference type="Proteomes" id="UP000007259">
    <property type="component" value="Chromosome 19"/>
</dbReference>
<dbReference type="VEuPathDB" id="TriTrypDB:LmxM.19.1060"/>
<sequence length="1242" mass="130739">MLRLVGCRLGGRVRRRSSSVIIDAAVNAVLAELRAKAADAKKLKRAAASKAPAAVKASAKRAGTLEPPPAGAPPPPATTAAPARPKARNASKNLVDTILSGVNCTLLKHVLSSSSSSSTSTDIPDVGRVLRLDYTTIARKHQLGHLADILLLNRIHAAVVNDTHERTADGKNDAAVDTSSPLVVLVETTLPREDAEVQEFIIRNALSMHPLPPEVTTEDGQSIHTPPLTVLVLGDEQTKRVRTLAELPPVPPRVPAAAPLPTAPSTNSHGGAQAVSAAPASDCSAAAGTAPSKTGDNPPRCNPSGAPEQGVPQREGNPKKANSSTPPKPDADKTATAANAVLPSTASPSSPVAAAAAAAAKPVPTLAATAGVGSTAPPAKMAASEVNTKRVERVARRVARLSLKALAAQKKRRPATPSQARLVASIAATVSGKRAAVARPPRLLSVDSLKEKLLWTSEPGRPLPIRILEPLVSPAVYEEMRTAAAADASASSSTPPLTMHMVVYGVSKESSASTVWLGALQAAADLTSAMSGGASQLPAEVAELAGLNPARVRRVSERKSSQKARFTKAAAASSVADDGVTSTATTAAPMSPKPYVYILIHTRLSREDAAVLQQELQYQLAQLKATPAGAEVAGMSVLTADDVSPAHLSYVLEHSMVEGGGNNVKMSAMRRGSKSVMVPPAAATLSAEAAEVSNTFQEVYRMLSDQPWLLCSSLQWETPSSSSPRPPHPDTLVSDAIRIAALTQVFVQRKEALLRQHFEAAQQSSAMNADSEAVARAAQRVEMKTMVTEAVEEVSVRHEQATAHLVKTLSSIVGQWSLEKLSDTLEAIVRDEVKPIMDVLEERLASTPGRNAEAANVEATPIAAAPALMATPASMSPTDSADFASSVLLERQDEIKGTMSQVLAQLRELSERTPALAAAAAQTDSLVDSAVAHPPETAAALPKSEEEVRLLRDLHELQEQHHSKLREALESLRSDVRTFAAQEREAAEARATAPVAAYATTLSRESLDSAVADTVHEITHAIRQDIHASVVKQLDAYCDVYRSTQSSSREERRGEEPSTPVLPVTSFELEEMLTRVVDHTVRTSTGKIESHVRAAMEKVYRNERATDPASLTAAASTTSAAESDEALKTALEGLWTQVRAEAAEEEAVKVSQHNRQLLRLFRRQQHLQRSAPGRQPAAAPASASLPASPLSYVALEEAMRVVMHPYMAQMQATVAAAAAAAGPPRTSLETSSSIASAGDGAK</sequence>
<dbReference type="GeneID" id="13447882"/>
<feature type="compositionally biased region" description="Low complexity" evidence="1">
    <location>
        <begin position="78"/>
        <end position="88"/>
    </location>
</feature>
<protein>
    <submittedName>
        <fullName evidence="2">Uncharacterized protein</fullName>
    </submittedName>
</protein>
<dbReference type="GO" id="GO:0072357">
    <property type="term" value="C:PTW/PP1 phosphatase complex"/>
    <property type="evidence" value="ECO:0007669"/>
    <property type="project" value="TreeGrafter"/>
</dbReference>
<gene>
    <name evidence="2" type="ORF">LMXM_19_1060</name>
</gene>
<dbReference type="OMA" id="MRVVMHP"/>
<dbReference type="OrthoDB" id="273813at2759"/>
<dbReference type="RefSeq" id="XP_003874282.1">
    <property type="nucleotide sequence ID" value="XM_003874233.1"/>
</dbReference>
<name>E9AS57_LEIMU</name>
<feature type="region of interest" description="Disordered" evidence="1">
    <location>
        <begin position="1222"/>
        <end position="1242"/>
    </location>
</feature>
<dbReference type="GO" id="GO:0000785">
    <property type="term" value="C:chromatin"/>
    <property type="evidence" value="ECO:0007669"/>
    <property type="project" value="TreeGrafter"/>
</dbReference>
<dbReference type="EMBL" id="FR799572">
    <property type="protein sequence ID" value="CBZ25778.1"/>
    <property type="molecule type" value="Genomic_DNA"/>
</dbReference>
<feature type="compositionally biased region" description="Pro residues" evidence="1">
    <location>
        <begin position="66"/>
        <end position="77"/>
    </location>
</feature>
<dbReference type="PANTHER" id="PTHR46557">
    <property type="entry name" value="SERINE/THREONINE-PROTEIN PHOSPHATASE 1 REGULATORY SUBUNIT 10-RELATED"/>
    <property type="match status" value="1"/>
</dbReference>
<evidence type="ECO:0000313" key="3">
    <source>
        <dbReference type="Proteomes" id="UP000007259"/>
    </source>
</evidence>
<dbReference type="PANTHER" id="PTHR46557:SF1">
    <property type="entry name" value="SERINE_THREONINE-PROTEIN PHOSPHATASE 1 REGULATORY SUBUNIT 10"/>
    <property type="match status" value="1"/>
</dbReference>
<proteinExistence type="predicted"/>
<dbReference type="GO" id="GO:0008157">
    <property type="term" value="F:protein phosphatase 1 binding"/>
    <property type="evidence" value="ECO:0007669"/>
    <property type="project" value="TreeGrafter"/>
</dbReference>
<feature type="region of interest" description="Disordered" evidence="1">
    <location>
        <begin position="49"/>
        <end position="88"/>
    </location>
</feature>
<dbReference type="KEGG" id="lmi:LMXM_19_1060"/>